<dbReference type="EMBL" id="LPAD01000052">
    <property type="protein sequence ID" value="KVN86153.1"/>
    <property type="molecule type" value="Genomic_DNA"/>
</dbReference>
<organism evidence="1 2">
    <name type="scientific">Burkholderia ubonensis</name>
    <dbReference type="NCBI Taxonomy" id="101571"/>
    <lineage>
        <taxon>Bacteria</taxon>
        <taxon>Pseudomonadati</taxon>
        <taxon>Pseudomonadota</taxon>
        <taxon>Betaproteobacteria</taxon>
        <taxon>Burkholderiales</taxon>
        <taxon>Burkholderiaceae</taxon>
        <taxon>Burkholderia</taxon>
        <taxon>Burkholderia cepacia complex</taxon>
    </lineage>
</organism>
<dbReference type="RefSeq" id="WP_059947595.1">
    <property type="nucleotide sequence ID" value="NZ_LPAE01000071.1"/>
</dbReference>
<dbReference type="Proteomes" id="UP000057910">
    <property type="component" value="Unassembled WGS sequence"/>
</dbReference>
<proteinExistence type="predicted"/>
<sequence>MDDQLVALYEIKRQSFLIGYIQNPDRFSDSLAFAYFHRIAPIFHENSAREVYDSDPFEAIYAVKAEFIRDVLKYIDQRDLEGDLAAIGFYNLEDMFGGYKANRVDLIYALEYARIDGRFGENIWKAIEGNAPTEANSLAASFSPRDVHFN</sequence>
<name>A0ABD4E3N9_9BURK</name>
<evidence type="ECO:0000313" key="1">
    <source>
        <dbReference type="EMBL" id="KVN86153.1"/>
    </source>
</evidence>
<reference evidence="1 2" key="1">
    <citation type="submission" date="2015-11" db="EMBL/GenBank/DDBJ databases">
        <title>Expanding the genomic diversity of Burkholderia species for the development of highly accurate diagnostics.</title>
        <authorList>
            <person name="Sahl J."/>
            <person name="Keim P."/>
            <person name="Wagner D."/>
        </authorList>
    </citation>
    <scope>NUCLEOTIDE SEQUENCE [LARGE SCALE GENOMIC DNA]</scope>
    <source>
        <strain evidence="1 2">MSMB1585WGS</strain>
    </source>
</reference>
<evidence type="ECO:0000313" key="2">
    <source>
        <dbReference type="Proteomes" id="UP000057910"/>
    </source>
</evidence>
<protein>
    <submittedName>
        <fullName evidence="1">Uncharacterized protein</fullName>
    </submittedName>
</protein>
<dbReference type="AlphaFoldDB" id="A0ABD4E3N9"/>
<gene>
    <name evidence="1" type="ORF">WJ68_11380</name>
</gene>
<comment type="caution">
    <text evidence="1">The sequence shown here is derived from an EMBL/GenBank/DDBJ whole genome shotgun (WGS) entry which is preliminary data.</text>
</comment>
<accession>A0ABD4E3N9</accession>